<sequence length="246" mass="25190">MALIVVPYHQDERLPAALLPLPAGTPAVVVDPELPAGDLWARLAALDEAVARAVAAAPDPVTMVSGDCLVAVAGLAGAQRAGRDPALVWFDAHGDVHTLETTTSGYPGGLALRLALGGNPEVLADRLGLRPVAEERVVLVGARDLDPPEVAFLAGSRVRRTTVSGLSAADAPPGPLIVHVDLDVVDAAELPGLLFPAPGGPPAAEVVAAVRRLRATGRVVLLDIACPWHRVADSSARAALLEALIG</sequence>
<dbReference type="PROSITE" id="PS51409">
    <property type="entry name" value="ARGINASE_2"/>
    <property type="match status" value="1"/>
</dbReference>
<dbReference type="SUPFAM" id="SSF52768">
    <property type="entry name" value="Arginase/deacetylase"/>
    <property type="match status" value="1"/>
</dbReference>
<evidence type="ECO:0000256" key="4">
    <source>
        <dbReference type="PROSITE-ProRule" id="PRU00742"/>
    </source>
</evidence>
<proteinExistence type="inferred from homology"/>
<keyword evidence="3" id="KW-0464">Manganese</keyword>
<dbReference type="InterPro" id="IPR006035">
    <property type="entry name" value="Ureohydrolase"/>
</dbReference>
<gene>
    <name evidence="5" type="ORF">CLV70_1127</name>
</gene>
<dbReference type="CDD" id="cd09999">
    <property type="entry name" value="Arginase-like_1"/>
    <property type="match status" value="1"/>
</dbReference>
<evidence type="ECO:0000313" key="5">
    <source>
        <dbReference type="EMBL" id="PRY25641.1"/>
    </source>
</evidence>
<dbReference type="InterPro" id="IPR023696">
    <property type="entry name" value="Ureohydrolase_dom_sf"/>
</dbReference>
<name>A0A2T0RWU3_9ACTN</name>
<dbReference type="PANTHER" id="PTHR43782:SF3">
    <property type="entry name" value="ARGINASE"/>
    <property type="match status" value="1"/>
</dbReference>
<protein>
    <submittedName>
        <fullName evidence="5">Arginase</fullName>
    </submittedName>
</protein>
<keyword evidence="1" id="KW-0479">Metal-binding</keyword>
<dbReference type="OrthoDB" id="7331788at2"/>
<keyword evidence="2" id="KW-0378">Hydrolase</keyword>
<dbReference type="EMBL" id="PVZG01000012">
    <property type="protein sequence ID" value="PRY25641.1"/>
    <property type="molecule type" value="Genomic_DNA"/>
</dbReference>
<dbReference type="GO" id="GO:0005829">
    <property type="term" value="C:cytosol"/>
    <property type="evidence" value="ECO:0007669"/>
    <property type="project" value="TreeGrafter"/>
</dbReference>
<accession>A0A2T0RWU3</accession>
<evidence type="ECO:0000256" key="3">
    <source>
        <dbReference type="ARBA" id="ARBA00023211"/>
    </source>
</evidence>
<dbReference type="GO" id="GO:0030145">
    <property type="term" value="F:manganese ion binding"/>
    <property type="evidence" value="ECO:0007669"/>
    <property type="project" value="TreeGrafter"/>
</dbReference>
<comment type="caution">
    <text evidence="5">The sequence shown here is derived from an EMBL/GenBank/DDBJ whole genome shotgun (WGS) entry which is preliminary data.</text>
</comment>
<evidence type="ECO:0000313" key="6">
    <source>
        <dbReference type="Proteomes" id="UP000239209"/>
    </source>
</evidence>
<dbReference type="RefSeq" id="WP_106128851.1">
    <property type="nucleotide sequence ID" value="NZ_PVZG01000012.1"/>
</dbReference>
<dbReference type="GO" id="GO:0004053">
    <property type="term" value="F:arginase activity"/>
    <property type="evidence" value="ECO:0007669"/>
    <property type="project" value="TreeGrafter"/>
</dbReference>
<keyword evidence="6" id="KW-1185">Reference proteome</keyword>
<dbReference type="Proteomes" id="UP000239209">
    <property type="component" value="Unassembled WGS sequence"/>
</dbReference>
<dbReference type="PRINTS" id="PR00116">
    <property type="entry name" value="ARGINASE"/>
</dbReference>
<evidence type="ECO:0000256" key="1">
    <source>
        <dbReference type="ARBA" id="ARBA00022723"/>
    </source>
</evidence>
<organism evidence="5 6">
    <name type="scientific">Pseudosporangium ferrugineum</name>
    <dbReference type="NCBI Taxonomy" id="439699"/>
    <lineage>
        <taxon>Bacteria</taxon>
        <taxon>Bacillati</taxon>
        <taxon>Actinomycetota</taxon>
        <taxon>Actinomycetes</taxon>
        <taxon>Micromonosporales</taxon>
        <taxon>Micromonosporaceae</taxon>
        <taxon>Pseudosporangium</taxon>
    </lineage>
</organism>
<comment type="similarity">
    <text evidence="4">Belongs to the arginase family.</text>
</comment>
<reference evidence="5 6" key="1">
    <citation type="submission" date="2018-03" db="EMBL/GenBank/DDBJ databases">
        <title>Genomic Encyclopedia of Archaeal and Bacterial Type Strains, Phase II (KMG-II): from individual species to whole genera.</title>
        <authorList>
            <person name="Goeker M."/>
        </authorList>
    </citation>
    <scope>NUCLEOTIDE SEQUENCE [LARGE SCALE GENOMIC DNA]</scope>
    <source>
        <strain evidence="5 6">DSM 45348</strain>
    </source>
</reference>
<evidence type="ECO:0000256" key="2">
    <source>
        <dbReference type="ARBA" id="ARBA00022801"/>
    </source>
</evidence>
<dbReference type="Pfam" id="PF00491">
    <property type="entry name" value="Arginase"/>
    <property type="match status" value="1"/>
</dbReference>
<dbReference type="PANTHER" id="PTHR43782">
    <property type="entry name" value="ARGINASE"/>
    <property type="match status" value="1"/>
</dbReference>
<dbReference type="Gene3D" id="3.40.800.10">
    <property type="entry name" value="Ureohydrolase domain"/>
    <property type="match status" value="1"/>
</dbReference>
<dbReference type="AlphaFoldDB" id="A0A2T0RWU3"/>